<name>A0A0N5C5J0_STREA</name>
<dbReference type="AlphaFoldDB" id="A0A0N5C5J0"/>
<organism evidence="1 2">
    <name type="scientific">Strongyloides papillosus</name>
    <name type="common">Intestinal threadworm</name>
    <dbReference type="NCBI Taxonomy" id="174720"/>
    <lineage>
        <taxon>Eukaryota</taxon>
        <taxon>Metazoa</taxon>
        <taxon>Ecdysozoa</taxon>
        <taxon>Nematoda</taxon>
        <taxon>Chromadorea</taxon>
        <taxon>Rhabditida</taxon>
        <taxon>Tylenchina</taxon>
        <taxon>Panagrolaimomorpha</taxon>
        <taxon>Strongyloidoidea</taxon>
        <taxon>Strongyloididae</taxon>
        <taxon>Strongyloides</taxon>
    </lineage>
</organism>
<sequence length="38" mass="4081">LVVVEVVVVVDGEVVVVVVDFGTILRDSDSTLGYYRGI</sequence>
<reference evidence="2" key="1">
    <citation type="submission" date="2017-02" db="UniProtKB">
        <authorList>
            <consortium name="WormBaseParasite"/>
        </authorList>
    </citation>
    <scope>IDENTIFICATION</scope>
</reference>
<dbReference type="Proteomes" id="UP000046392">
    <property type="component" value="Unplaced"/>
</dbReference>
<proteinExistence type="predicted"/>
<evidence type="ECO:0000313" key="1">
    <source>
        <dbReference type="Proteomes" id="UP000046392"/>
    </source>
</evidence>
<evidence type="ECO:0000313" key="2">
    <source>
        <dbReference type="WBParaSite" id="SPAL_0001321775.1"/>
    </source>
</evidence>
<dbReference type="WBParaSite" id="SPAL_0001321775.1">
    <property type="protein sequence ID" value="SPAL_0001321775.1"/>
    <property type="gene ID" value="SPAL_0001321775"/>
</dbReference>
<accession>A0A0N5C5J0</accession>
<protein>
    <submittedName>
        <fullName evidence="2">Reverse transcriptase domain-containing protein</fullName>
    </submittedName>
</protein>
<keyword evidence="1" id="KW-1185">Reference proteome</keyword>